<keyword evidence="2" id="KW-1185">Reference proteome</keyword>
<comment type="caution">
    <text evidence="1">The sequence shown here is derived from an EMBL/GenBank/DDBJ whole genome shotgun (WGS) entry which is preliminary data.</text>
</comment>
<dbReference type="AlphaFoldDB" id="A0AAV7Q7E7"/>
<dbReference type="EMBL" id="JANPWB010000010">
    <property type="protein sequence ID" value="KAJ1136476.1"/>
    <property type="molecule type" value="Genomic_DNA"/>
</dbReference>
<name>A0AAV7Q7E7_PLEWA</name>
<accession>A0AAV7Q7E7</accession>
<protein>
    <recommendedName>
        <fullName evidence="3">Reverse transcriptase</fullName>
    </recommendedName>
</protein>
<reference evidence="1" key="1">
    <citation type="journal article" date="2022" name="bioRxiv">
        <title>Sequencing and chromosome-scale assembly of the giantPleurodeles waltlgenome.</title>
        <authorList>
            <person name="Brown T."/>
            <person name="Elewa A."/>
            <person name="Iarovenko S."/>
            <person name="Subramanian E."/>
            <person name="Araus A.J."/>
            <person name="Petzold A."/>
            <person name="Susuki M."/>
            <person name="Suzuki K.-i.T."/>
            <person name="Hayashi T."/>
            <person name="Toyoda A."/>
            <person name="Oliveira C."/>
            <person name="Osipova E."/>
            <person name="Leigh N.D."/>
            <person name="Simon A."/>
            <person name="Yun M.H."/>
        </authorList>
    </citation>
    <scope>NUCLEOTIDE SEQUENCE</scope>
    <source>
        <strain evidence="1">20211129_DDA</strain>
        <tissue evidence="1">Liver</tissue>
    </source>
</reference>
<proteinExistence type="predicted"/>
<evidence type="ECO:0000313" key="1">
    <source>
        <dbReference type="EMBL" id="KAJ1136476.1"/>
    </source>
</evidence>
<evidence type="ECO:0008006" key="3">
    <source>
        <dbReference type="Google" id="ProtNLM"/>
    </source>
</evidence>
<dbReference type="PANTHER" id="PTHR19446">
    <property type="entry name" value="REVERSE TRANSCRIPTASES"/>
    <property type="match status" value="1"/>
</dbReference>
<gene>
    <name evidence="1" type="ORF">NDU88_002892</name>
</gene>
<dbReference type="Proteomes" id="UP001066276">
    <property type="component" value="Chromosome 6"/>
</dbReference>
<organism evidence="1 2">
    <name type="scientific">Pleurodeles waltl</name>
    <name type="common">Iberian ribbed newt</name>
    <dbReference type="NCBI Taxonomy" id="8319"/>
    <lineage>
        <taxon>Eukaryota</taxon>
        <taxon>Metazoa</taxon>
        <taxon>Chordata</taxon>
        <taxon>Craniata</taxon>
        <taxon>Vertebrata</taxon>
        <taxon>Euteleostomi</taxon>
        <taxon>Amphibia</taxon>
        <taxon>Batrachia</taxon>
        <taxon>Caudata</taxon>
        <taxon>Salamandroidea</taxon>
        <taxon>Salamandridae</taxon>
        <taxon>Pleurodelinae</taxon>
        <taxon>Pleurodeles</taxon>
    </lineage>
</organism>
<sequence length="158" mass="17562">MGSYLAEYRAPLTEADCLPLEDMITAEEIQVAIGSLPRGKDSGPDGFLASFYKALAHTLSGPLTAVFKDFFMQGLITDSISESHLMLLATPGNDSSACWAYRPIFLLNTDMTMLTSVLAARIRTFIWNRHTRANIMLVVSLIKCLTWRKPSARYIGRI</sequence>
<evidence type="ECO:0000313" key="2">
    <source>
        <dbReference type="Proteomes" id="UP001066276"/>
    </source>
</evidence>